<feature type="non-terminal residue" evidence="1">
    <location>
        <position position="1"/>
    </location>
</feature>
<accession>A0A0L7QST3</accession>
<sequence length="52" mass="6433">WIGREEPINWPVRSPDLNPLDFYLWRHLKFLVYNTPVNNVEELRHRIQDSCR</sequence>
<evidence type="ECO:0000313" key="2">
    <source>
        <dbReference type="Proteomes" id="UP000053825"/>
    </source>
</evidence>
<organism evidence="1 2">
    <name type="scientific">Habropoda laboriosa</name>
    <dbReference type="NCBI Taxonomy" id="597456"/>
    <lineage>
        <taxon>Eukaryota</taxon>
        <taxon>Metazoa</taxon>
        <taxon>Ecdysozoa</taxon>
        <taxon>Arthropoda</taxon>
        <taxon>Hexapoda</taxon>
        <taxon>Insecta</taxon>
        <taxon>Pterygota</taxon>
        <taxon>Neoptera</taxon>
        <taxon>Endopterygota</taxon>
        <taxon>Hymenoptera</taxon>
        <taxon>Apocrita</taxon>
        <taxon>Aculeata</taxon>
        <taxon>Apoidea</taxon>
        <taxon>Anthophila</taxon>
        <taxon>Apidae</taxon>
        <taxon>Habropoda</taxon>
    </lineage>
</organism>
<proteinExistence type="predicted"/>
<dbReference type="PANTHER" id="PTHR47326">
    <property type="entry name" value="TRANSPOSABLE ELEMENT TC3 TRANSPOSASE-LIKE PROTEIN"/>
    <property type="match status" value="1"/>
</dbReference>
<keyword evidence="2" id="KW-1185">Reference proteome</keyword>
<evidence type="ECO:0000313" key="1">
    <source>
        <dbReference type="EMBL" id="KOC61690.1"/>
    </source>
</evidence>
<dbReference type="EMBL" id="KQ414756">
    <property type="protein sequence ID" value="KOC61690.1"/>
    <property type="molecule type" value="Genomic_DNA"/>
</dbReference>
<dbReference type="Proteomes" id="UP000053825">
    <property type="component" value="Unassembled WGS sequence"/>
</dbReference>
<dbReference type="Gene3D" id="3.30.420.10">
    <property type="entry name" value="Ribonuclease H-like superfamily/Ribonuclease H"/>
    <property type="match status" value="1"/>
</dbReference>
<dbReference type="InterPro" id="IPR036397">
    <property type="entry name" value="RNaseH_sf"/>
</dbReference>
<evidence type="ECO:0008006" key="3">
    <source>
        <dbReference type="Google" id="ProtNLM"/>
    </source>
</evidence>
<dbReference type="AlphaFoldDB" id="A0A0L7QST3"/>
<dbReference type="PANTHER" id="PTHR47326:SF1">
    <property type="entry name" value="HTH PSQ-TYPE DOMAIN-CONTAINING PROTEIN"/>
    <property type="match status" value="1"/>
</dbReference>
<gene>
    <name evidence="1" type="ORF">WH47_05838</name>
</gene>
<reference evidence="1 2" key="1">
    <citation type="submission" date="2015-07" db="EMBL/GenBank/DDBJ databases">
        <title>The genome of Habropoda laboriosa.</title>
        <authorList>
            <person name="Pan H."/>
            <person name="Kapheim K."/>
        </authorList>
    </citation>
    <scope>NUCLEOTIDE SEQUENCE [LARGE SCALE GENOMIC DNA]</scope>
    <source>
        <strain evidence="1">0110345459</strain>
    </source>
</reference>
<dbReference type="STRING" id="597456.A0A0L7QST3"/>
<name>A0A0L7QST3_9HYME</name>
<dbReference type="GO" id="GO:0003676">
    <property type="term" value="F:nucleic acid binding"/>
    <property type="evidence" value="ECO:0007669"/>
    <property type="project" value="InterPro"/>
</dbReference>
<protein>
    <recommendedName>
        <fullName evidence="3">Transposable element Tc3 transposase</fullName>
    </recommendedName>
</protein>